<dbReference type="VEuPathDB" id="TrichDB:TRFO_32157"/>
<evidence type="ECO:0000313" key="6">
    <source>
        <dbReference type="Proteomes" id="UP000179807"/>
    </source>
</evidence>
<evidence type="ECO:0000256" key="3">
    <source>
        <dbReference type="SAM" id="MobiDB-lite"/>
    </source>
</evidence>
<keyword evidence="6" id="KW-1185">Reference proteome</keyword>
<dbReference type="RefSeq" id="XP_068354127.1">
    <property type="nucleotide sequence ID" value="XM_068508347.1"/>
</dbReference>
<dbReference type="GeneID" id="94843051"/>
<dbReference type="Pfam" id="PF00617">
    <property type="entry name" value="RasGEF"/>
    <property type="match status" value="1"/>
</dbReference>
<organism evidence="5 6">
    <name type="scientific">Tritrichomonas foetus</name>
    <dbReference type="NCBI Taxonomy" id="1144522"/>
    <lineage>
        <taxon>Eukaryota</taxon>
        <taxon>Metamonada</taxon>
        <taxon>Parabasalia</taxon>
        <taxon>Tritrichomonadida</taxon>
        <taxon>Tritrichomonadidae</taxon>
        <taxon>Tritrichomonas</taxon>
    </lineage>
</organism>
<feature type="compositionally biased region" description="Polar residues" evidence="3">
    <location>
        <begin position="147"/>
        <end position="162"/>
    </location>
</feature>
<comment type="caution">
    <text evidence="5">The sequence shown here is derived from an EMBL/GenBank/DDBJ whole genome shotgun (WGS) entry which is preliminary data.</text>
</comment>
<dbReference type="Proteomes" id="UP000179807">
    <property type="component" value="Unassembled WGS sequence"/>
</dbReference>
<dbReference type="PROSITE" id="PS50009">
    <property type="entry name" value="RASGEF_CAT"/>
    <property type="match status" value="1"/>
</dbReference>
<gene>
    <name evidence="5" type="ORF">TRFO_32157</name>
</gene>
<reference evidence="5" key="1">
    <citation type="submission" date="2016-10" db="EMBL/GenBank/DDBJ databases">
        <authorList>
            <person name="Benchimol M."/>
            <person name="Almeida L.G."/>
            <person name="Vasconcelos A.T."/>
            <person name="Perreira-Neves A."/>
            <person name="Rosa I.A."/>
            <person name="Tasca T."/>
            <person name="Bogo M.R."/>
            <person name="de Souza W."/>
        </authorList>
    </citation>
    <scope>NUCLEOTIDE SEQUENCE [LARGE SCALE GENOMIC DNA]</scope>
    <source>
        <strain evidence="5">K</strain>
    </source>
</reference>
<sequence>MNNYDPLNQIQEVDSIDLYNLMLRQKREQEKKQKKVLSNNTPPNSPNNCHNNSNSNHHHNNSNNSGPSSNYSKSSTDSGGSSTPASPEKNFATRHRRKKHKKSSVNEEVQNISIGPIVIDPSNSHQMEATSKFPPLIVPDKTIEIKNNNPISLNDDNHFNMQSKTPSPKMKPKTNPVSPFGNKKKQDFPKKSNISHSTSQNQIDNKMESQIKNQSKDIKLYVDNTLSLDFYFDNPNPPPIPGLMICILNEKKITDVFKPKFVTPSPNVAHIVSFVEISDTYEDSSYSDSEDDSKIDKSNMPTTITHNLMDSYIPSGEEIRLSFLGSTILQRTTLNRIPTVSKLESVSSILAQNPNHYPSHHHANADEKDEENEELNNTSQLEVMMHSALSHQIEPKSPKMGPTVAYNPRVKRNRTHSSPARNERETDKQTNNKFARNNHSNSHSCHHNKANNNDLNDQPDRHSNFKTNKYSNNKDDDKTNLANEIKKSINSIVSKEDSFLATDKDFAFELDGITRGVNALGSSANLAFSAKPPDELKDFNITYLTLPNESEITTTELNGQIVIETIDMDAFLNFKFGPSVSYPNPDQLHIFTWHNLNINPLKIAKSLSHFISMIQGEGQDIDKLRCTLQYLMTWFYIFPSDFYNNEQLTSKIINVLKLILAKSKDPISKKSQISFDVNFLRACIESLSKETKKPQNFIIPLQSPTIQRNNLYNGVKLLEQNIEPSVLVNHFTYIECQILNKLQRSEFVHKNWTRSDKTTRSPNFCELITRFNATCCFIATSIIMDNARKRSQKIIYWIKVMEEARKQRNFQLLFEIDAALSCYPINRLEKSWNLINKKYVALFNKLHRITKPLHKAILKYKELILEKPKITLPYIGPFLTDLVFVSERYQPTQKLPNGKDGINMIYQNQYFSRMEPLFSEWGTKIKFTINETLLHACIELEGRVQETKDLLQQSFMLEAAREGEVS</sequence>
<feature type="region of interest" description="Disordered" evidence="3">
    <location>
        <begin position="147"/>
        <end position="203"/>
    </location>
</feature>
<feature type="compositionally biased region" description="Basic residues" evidence="3">
    <location>
        <begin position="92"/>
        <end position="103"/>
    </location>
</feature>
<dbReference type="InterPro" id="IPR008937">
    <property type="entry name" value="Ras-like_GEF"/>
</dbReference>
<keyword evidence="1 2" id="KW-0344">Guanine-nucleotide releasing factor</keyword>
<feature type="compositionally biased region" description="Low complexity" evidence="3">
    <location>
        <begin position="38"/>
        <end position="86"/>
    </location>
</feature>
<evidence type="ECO:0000256" key="1">
    <source>
        <dbReference type="ARBA" id="ARBA00022658"/>
    </source>
</evidence>
<feature type="compositionally biased region" description="Basic and acidic residues" evidence="3">
    <location>
        <begin position="421"/>
        <end position="430"/>
    </location>
</feature>
<feature type="region of interest" description="Disordered" evidence="3">
    <location>
        <begin position="24"/>
        <end position="109"/>
    </location>
</feature>
<dbReference type="PANTHER" id="PTHR23113">
    <property type="entry name" value="GUANINE NUCLEOTIDE EXCHANGE FACTOR"/>
    <property type="match status" value="1"/>
</dbReference>
<name>A0A1J4JPB1_9EUKA</name>
<dbReference type="Gene3D" id="1.10.840.10">
    <property type="entry name" value="Ras guanine-nucleotide exchange factors catalytic domain"/>
    <property type="match status" value="1"/>
</dbReference>
<dbReference type="InterPro" id="IPR023578">
    <property type="entry name" value="Ras_GEF_dom_sf"/>
</dbReference>
<protein>
    <recommendedName>
        <fullName evidence="4">Ras-GEF domain-containing protein</fullName>
    </recommendedName>
</protein>
<dbReference type="PANTHER" id="PTHR23113:SF99">
    <property type="entry name" value="RASGEF DOMAIN-CONTAINING PROTEIN"/>
    <property type="match status" value="1"/>
</dbReference>
<feature type="compositionally biased region" description="Low complexity" evidence="3">
    <location>
        <begin position="163"/>
        <end position="176"/>
    </location>
</feature>
<dbReference type="InterPro" id="IPR036964">
    <property type="entry name" value="RASGEF_cat_dom_sf"/>
</dbReference>
<dbReference type="SMART" id="SM00147">
    <property type="entry name" value="RasGEF"/>
    <property type="match status" value="1"/>
</dbReference>
<dbReference type="EMBL" id="MLAK01000928">
    <property type="protein sequence ID" value="OHT00991.1"/>
    <property type="molecule type" value="Genomic_DNA"/>
</dbReference>
<accession>A0A1J4JPB1</accession>
<evidence type="ECO:0000256" key="2">
    <source>
        <dbReference type="PROSITE-ProRule" id="PRU00168"/>
    </source>
</evidence>
<dbReference type="InterPro" id="IPR001895">
    <property type="entry name" value="RASGEF_cat_dom"/>
</dbReference>
<dbReference type="SUPFAM" id="SSF48366">
    <property type="entry name" value="Ras GEF"/>
    <property type="match status" value="1"/>
</dbReference>
<dbReference type="AlphaFoldDB" id="A0A1J4JPB1"/>
<dbReference type="OrthoDB" id="546434at2759"/>
<evidence type="ECO:0000259" key="4">
    <source>
        <dbReference type="PROSITE" id="PS50009"/>
    </source>
</evidence>
<feature type="domain" description="Ras-GEF" evidence="4">
    <location>
        <begin position="723"/>
        <end position="960"/>
    </location>
</feature>
<feature type="compositionally biased region" description="Polar residues" evidence="3">
    <location>
        <begin position="192"/>
        <end position="203"/>
    </location>
</feature>
<proteinExistence type="predicted"/>
<feature type="region of interest" description="Disordered" evidence="3">
    <location>
        <begin position="392"/>
        <end position="478"/>
    </location>
</feature>
<feature type="region of interest" description="Disordered" evidence="3">
    <location>
        <begin position="352"/>
        <end position="376"/>
    </location>
</feature>
<evidence type="ECO:0000313" key="5">
    <source>
        <dbReference type="EMBL" id="OHT00991.1"/>
    </source>
</evidence>
<dbReference type="GO" id="GO:0007264">
    <property type="term" value="P:small GTPase-mediated signal transduction"/>
    <property type="evidence" value="ECO:0007669"/>
    <property type="project" value="InterPro"/>
</dbReference>
<dbReference type="GO" id="GO:0005085">
    <property type="term" value="F:guanyl-nucleotide exchange factor activity"/>
    <property type="evidence" value="ECO:0007669"/>
    <property type="project" value="UniProtKB-KW"/>
</dbReference>